<keyword evidence="1 4" id="KW-0547">Nucleotide-binding</keyword>
<dbReference type="PANTHER" id="PTHR30448:SF0">
    <property type="entry name" value="RNASE ADAPTER PROTEIN RAPZ"/>
    <property type="match status" value="1"/>
</dbReference>
<keyword evidence="9" id="KW-1185">Reference proteome</keyword>
<proteinExistence type="inferred from homology"/>
<dbReference type="PANTHER" id="PTHR30448">
    <property type="entry name" value="RNASE ADAPTER PROTEIN RAPZ"/>
    <property type="match status" value="1"/>
</dbReference>
<dbReference type="EMBL" id="BJYF01000006">
    <property type="protein sequence ID" value="GEN59434.1"/>
    <property type="molecule type" value="Genomic_DNA"/>
</dbReference>
<evidence type="ECO:0000256" key="4">
    <source>
        <dbReference type="HAMAP-Rule" id="MF_00636"/>
    </source>
</evidence>
<dbReference type="OrthoDB" id="9784461at2"/>
<sequence>MVTLSPSEDSVTPRQILLVTGLSGAGKSSILRILEDLGHEVIDNPPLGMLDDIVARADRPIAIGVDSRTRGFDASAVLEALARLRVNPHLHAELIYAAAEEATLLRRYTATRRRHPLAPHGSVKEGIEEEIALTARLRGSADLVIDTSDLSAPELRRLVEARFGAWLTGPDEGLTVILMSFAYPSGLPREADMVFDARFLRNPHYDPVLAPMTGLDQAVVDYVRADADYEPFLAQIQAMLKLVLPRFVREGKKYATIAIGCSGGRHRSVTLVEALARRLTEEGVRRAEEDEERCLAAGDWPIAVAHRELARLGVGGTSGGWRWAREPTDGISDAHESGAGDAPSIDRASGEASPSAGADVASRHDESATASAERLTSGSRRASSEADALRCITQGNA</sequence>
<dbReference type="SUPFAM" id="SSF52540">
    <property type="entry name" value="P-loop containing nucleoside triphosphate hydrolases"/>
    <property type="match status" value="1"/>
</dbReference>
<name>A0A511X921_9PROT</name>
<dbReference type="InterPro" id="IPR005337">
    <property type="entry name" value="RapZ-like"/>
</dbReference>
<evidence type="ECO:0000259" key="6">
    <source>
        <dbReference type="Pfam" id="PF03668"/>
    </source>
</evidence>
<keyword evidence="2 4" id="KW-0067">ATP-binding</keyword>
<dbReference type="GO" id="GO:0005524">
    <property type="term" value="F:ATP binding"/>
    <property type="evidence" value="ECO:0007669"/>
    <property type="project" value="UniProtKB-UniRule"/>
</dbReference>
<dbReference type="InterPro" id="IPR053930">
    <property type="entry name" value="RapZ-like_N"/>
</dbReference>
<feature type="binding site" evidence="4">
    <location>
        <begin position="21"/>
        <end position="28"/>
    </location>
    <ligand>
        <name>ATP</name>
        <dbReference type="ChEBI" id="CHEBI:30616"/>
    </ligand>
</feature>
<dbReference type="HAMAP" id="MF_00636">
    <property type="entry name" value="RapZ_like"/>
    <property type="match status" value="1"/>
</dbReference>
<organism evidence="8 9">
    <name type="scientific">Acetobacter nitrogenifigens DSM 23921 = NBRC 105050</name>
    <dbReference type="NCBI Taxonomy" id="1120919"/>
    <lineage>
        <taxon>Bacteria</taxon>
        <taxon>Pseudomonadati</taxon>
        <taxon>Pseudomonadota</taxon>
        <taxon>Alphaproteobacteria</taxon>
        <taxon>Acetobacterales</taxon>
        <taxon>Acetobacteraceae</taxon>
        <taxon>Acetobacter</taxon>
    </lineage>
</organism>
<feature type="domain" description="RapZ C-terminal" evidence="7">
    <location>
        <begin position="175"/>
        <end position="285"/>
    </location>
</feature>
<evidence type="ECO:0000313" key="9">
    <source>
        <dbReference type="Proteomes" id="UP000321635"/>
    </source>
</evidence>
<feature type="domain" description="RapZ-like N-terminal" evidence="6">
    <location>
        <begin position="15"/>
        <end position="164"/>
    </location>
</feature>
<feature type="compositionally biased region" description="Polar residues" evidence="5">
    <location>
        <begin position="368"/>
        <end position="381"/>
    </location>
</feature>
<dbReference type="Pfam" id="PF22740">
    <property type="entry name" value="PapZ_C"/>
    <property type="match status" value="1"/>
</dbReference>
<dbReference type="InterPro" id="IPR053931">
    <property type="entry name" value="RapZ_C"/>
</dbReference>
<feature type="region of interest" description="Disordered" evidence="5">
    <location>
        <begin position="321"/>
        <end position="397"/>
    </location>
</feature>
<gene>
    <name evidence="8" type="ORF">ANI02nite_13180</name>
</gene>
<dbReference type="GO" id="GO:0005525">
    <property type="term" value="F:GTP binding"/>
    <property type="evidence" value="ECO:0007669"/>
    <property type="project" value="UniProtKB-UniRule"/>
</dbReference>
<keyword evidence="3 4" id="KW-0342">GTP-binding</keyword>
<comment type="caution">
    <text evidence="8">The sequence shown here is derived from an EMBL/GenBank/DDBJ whole genome shotgun (WGS) entry which is preliminary data.</text>
</comment>
<dbReference type="NCBIfam" id="NF003828">
    <property type="entry name" value="PRK05416.1"/>
    <property type="match status" value="1"/>
</dbReference>
<evidence type="ECO:0000256" key="3">
    <source>
        <dbReference type="ARBA" id="ARBA00023134"/>
    </source>
</evidence>
<accession>A0A511X921</accession>
<dbReference type="STRING" id="1120919.GCA_000429165_01950"/>
<evidence type="ECO:0000256" key="5">
    <source>
        <dbReference type="SAM" id="MobiDB-lite"/>
    </source>
</evidence>
<evidence type="ECO:0000256" key="1">
    <source>
        <dbReference type="ARBA" id="ARBA00022741"/>
    </source>
</evidence>
<evidence type="ECO:0000259" key="7">
    <source>
        <dbReference type="Pfam" id="PF22740"/>
    </source>
</evidence>
<feature type="compositionally biased region" description="Basic and acidic residues" evidence="5">
    <location>
        <begin position="323"/>
        <end position="338"/>
    </location>
</feature>
<reference evidence="8 9" key="1">
    <citation type="submission" date="2019-07" db="EMBL/GenBank/DDBJ databases">
        <title>Whole genome shotgun sequence of Acetobacter nitrogenifigens NBRC 105050.</title>
        <authorList>
            <person name="Hosoyama A."/>
            <person name="Uohara A."/>
            <person name="Ohji S."/>
            <person name="Ichikawa N."/>
        </authorList>
    </citation>
    <scope>NUCLEOTIDE SEQUENCE [LARGE SCALE GENOMIC DNA]</scope>
    <source>
        <strain evidence="8 9">NBRC 105050</strain>
    </source>
</reference>
<dbReference type="Proteomes" id="UP000321635">
    <property type="component" value="Unassembled WGS sequence"/>
</dbReference>
<evidence type="ECO:0000256" key="2">
    <source>
        <dbReference type="ARBA" id="ARBA00022840"/>
    </source>
</evidence>
<dbReference type="InterPro" id="IPR027417">
    <property type="entry name" value="P-loop_NTPase"/>
</dbReference>
<evidence type="ECO:0000313" key="8">
    <source>
        <dbReference type="EMBL" id="GEN59434.1"/>
    </source>
</evidence>
<feature type="binding site" evidence="4">
    <location>
        <begin position="66"/>
        <end position="69"/>
    </location>
    <ligand>
        <name>GTP</name>
        <dbReference type="ChEBI" id="CHEBI:37565"/>
    </ligand>
</feature>
<dbReference type="Pfam" id="PF03668">
    <property type="entry name" value="RapZ-like_N"/>
    <property type="match status" value="1"/>
</dbReference>
<protein>
    <submittedName>
        <fullName evidence="8">Uncharacterized protein</fullName>
    </submittedName>
</protein>
<dbReference type="AlphaFoldDB" id="A0A511X921"/>